<dbReference type="GO" id="GO:0051491">
    <property type="term" value="P:positive regulation of filopodium assembly"/>
    <property type="evidence" value="ECO:0007669"/>
    <property type="project" value="TreeGrafter"/>
</dbReference>
<evidence type="ECO:0000256" key="7">
    <source>
        <dbReference type="ARBA" id="ARBA00023273"/>
    </source>
</evidence>
<dbReference type="GO" id="GO:0005856">
    <property type="term" value="C:cytoskeleton"/>
    <property type="evidence" value="ECO:0007669"/>
    <property type="project" value="UniProtKB-SubCell"/>
</dbReference>
<dbReference type="GO" id="GO:0000146">
    <property type="term" value="F:microfilament motor activity"/>
    <property type="evidence" value="ECO:0007669"/>
    <property type="project" value="TreeGrafter"/>
</dbReference>
<dbReference type="PROSITE" id="PS50096">
    <property type="entry name" value="IQ"/>
    <property type="match status" value="2"/>
</dbReference>
<dbReference type="Gene3D" id="1.20.5.190">
    <property type="match status" value="1"/>
</dbReference>
<protein>
    <submittedName>
        <fullName evidence="8">Myosin-IIIb</fullName>
    </submittedName>
</protein>
<dbReference type="OrthoDB" id="8947237at2759"/>
<dbReference type="PANTHER" id="PTHR46256:SF1">
    <property type="entry name" value="MYOSIN-IIIB"/>
    <property type="match status" value="1"/>
</dbReference>
<dbReference type="AlphaFoldDB" id="A0A4Z2GKW5"/>
<proteinExistence type="predicted"/>
<organism evidence="8 9">
    <name type="scientific">Liparis tanakae</name>
    <name type="common">Tanaka's snailfish</name>
    <dbReference type="NCBI Taxonomy" id="230148"/>
    <lineage>
        <taxon>Eukaryota</taxon>
        <taxon>Metazoa</taxon>
        <taxon>Chordata</taxon>
        <taxon>Craniata</taxon>
        <taxon>Vertebrata</taxon>
        <taxon>Euteleostomi</taxon>
        <taxon>Actinopterygii</taxon>
        <taxon>Neopterygii</taxon>
        <taxon>Teleostei</taxon>
        <taxon>Neoteleostei</taxon>
        <taxon>Acanthomorphata</taxon>
        <taxon>Eupercaria</taxon>
        <taxon>Perciformes</taxon>
        <taxon>Cottioidei</taxon>
        <taxon>Cottales</taxon>
        <taxon>Liparidae</taxon>
        <taxon>Liparis</taxon>
    </lineage>
</organism>
<keyword evidence="4" id="KW-0808">Transferase</keyword>
<dbReference type="GO" id="GO:0032426">
    <property type="term" value="C:stereocilium tip"/>
    <property type="evidence" value="ECO:0007669"/>
    <property type="project" value="TreeGrafter"/>
</dbReference>
<evidence type="ECO:0000313" key="9">
    <source>
        <dbReference type="Proteomes" id="UP000314294"/>
    </source>
</evidence>
<dbReference type="Pfam" id="PF00612">
    <property type="entry name" value="IQ"/>
    <property type="match status" value="1"/>
</dbReference>
<sequence length="137" mass="16095">MVRNKYYYLAFRAHQMPKTNTENVVAILERAKLESWMLGKTKLNLLLREVIARVVVMQAFTKGWLGARRYRKQQKKRNRGAVIIQAAWRGHVARQSLKQMKKERQEAATCIQSDSCPITQLSHTRNKMPFYTVNLFI</sequence>
<dbReference type="InterPro" id="IPR000048">
    <property type="entry name" value="IQ_motif_EF-hand-BS"/>
</dbReference>
<keyword evidence="7" id="KW-0966">Cell projection</keyword>
<keyword evidence="6" id="KW-0206">Cytoskeleton</keyword>
<dbReference type="EMBL" id="SRLO01000490">
    <property type="protein sequence ID" value="TNN54248.1"/>
    <property type="molecule type" value="Genomic_DNA"/>
</dbReference>
<name>A0A4Z2GKW5_9TELE</name>
<dbReference type="Proteomes" id="UP000314294">
    <property type="component" value="Unassembled WGS sequence"/>
</dbReference>
<dbReference type="GO" id="GO:0007605">
    <property type="term" value="P:sensory perception of sound"/>
    <property type="evidence" value="ECO:0007669"/>
    <property type="project" value="TreeGrafter"/>
</dbReference>
<accession>A0A4Z2GKW5</accession>
<dbReference type="GO" id="GO:0004674">
    <property type="term" value="F:protein serine/threonine kinase activity"/>
    <property type="evidence" value="ECO:0007669"/>
    <property type="project" value="TreeGrafter"/>
</dbReference>
<dbReference type="InterPro" id="IPR052409">
    <property type="entry name" value="Myosin-III_kinase_activity"/>
</dbReference>
<comment type="caution">
    <text evidence="8">The sequence shown here is derived from an EMBL/GenBank/DDBJ whole genome shotgun (WGS) entry which is preliminary data.</text>
</comment>
<dbReference type="SMART" id="SM00015">
    <property type="entry name" value="IQ"/>
    <property type="match status" value="2"/>
</dbReference>
<dbReference type="GO" id="GO:0030832">
    <property type="term" value="P:regulation of actin filament length"/>
    <property type="evidence" value="ECO:0007669"/>
    <property type="project" value="TreeGrafter"/>
</dbReference>
<dbReference type="InterPro" id="IPR027417">
    <property type="entry name" value="P-loop_NTPase"/>
</dbReference>
<dbReference type="GO" id="GO:0001917">
    <property type="term" value="C:photoreceptor inner segment"/>
    <property type="evidence" value="ECO:0007669"/>
    <property type="project" value="TreeGrafter"/>
</dbReference>
<gene>
    <name evidence="8" type="primary">Myo3b</name>
    <name evidence="8" type="ORF">EYF80_035548</name>
</gene>
<evidence type="ECO:0000256" key="1">
    <source>
        <dbReference type="ARBA" id="ARBA00004245"/>
    </source>
</evidence>
<evidence type="ECO:0000256" key="4">
    <source>
        <dbReference type="ARBA" id="ARBA00022679"/>
    </source>
</evidence>
<reference evidence="8 9" key="1">
    <citation type="submission" date="2019-03" db="EMBL/GenBank/DDBJ databases">
        <title>First draft genome of Liparis tanakae, snailfish: a comprehensive survey of snailfish specific genes.</title>
        <authorList>
            <person name="Kim W."/>
            <person name="Song I."/>
            <person name="Jeong J.-H."/>
            <person name="Kim D."/>
            <person name="Kim S."/>
            <person name="Ryu S."/>
            <person name="Song J.Y."/>
            <person name="Lee S.K."/>
        </authorList>
    </citation>
    <scope>NUCLEOTIDE SEQUENCE [LARGE SCALE GENOMIC DNA]</scope>
    <source>
        <tissue evidence="8">Muscle</tissue>
    </source>
</reference>
<keyword evidence="3" id="KW-0963">Cytoplasm</keyword>
<evidence type="ECO:0000256" key="5">
    <source>
        <dbReference type="ARBA" id="ARBA00022737"/>
    </source>
</evidence>
<evidence type="ECO:0000256" key="6">
    <source>
        <dbReference type="ARBA" id="ARBA00023212"/>
    </source>
</evidence>
<evidence type="ECO:0000256" key="3">
    <source>
        <dbReference type="ARBA" id="ARBA00022490"/>
    </source>
</evidence>
<evidence type="ECO:0000313" key="8">
    <source>
        <dbReference type="EMBL" id="TNN54248.1"/>
    </source>
</evidence>
<keyword evidence="5" id="KW-0677">Repeat</keyword>
<evidence type="ECO:0000256" key="2">
    <source>
        <dbReference type="ARBA" id="ARBA00004316"/>
    </source>
</evidence>
<dbReference type="CDD" id="cd23767">
    <property type="entry name" value="IQCD"/>
    <property type="match status" value="1"/>
</dbReference>
<dbReference type="PANTHER" id="PTHR46256">
    <property type="entry name" value="AGAP011099-PA"/>
    <property type="match status" value="1"/>
</dbReference>
<dbReference type="GO" id="GO:0032433">
    <property type="term" value="C:filopodium tip"/>
    <property type="evidence" value="ECO:0007669"/>
    <property type="project" value="TreeGrafter"/>
</dbReference>
<comment type="subcellular location">
    <subcellularLocation>
        <location evidence="2">Cell projection</location>
    </subcellularLocation>
    <subcellularLocation>
        <location evidence="1">Cytoplasm</location>
        <location evidence="1">Cytoskeleton</location>
    </subcellularLocation>
</comment>
<keyword evidence="9" id="KW-1185">Reference proteome</keyword>
<dbReference type="SUPFAM" id="SSF52540">
    <property type="entry name" value="P-loop containing nucleoside triphosphate hydrolases"/>
    <property type="match status" value="1"/>
</dbReference>